<name>A0A8S1BNU5_ARCPL</name>
<reference evidence="2 3" key="1">
    <citation type="submission" date="2020-04" db="EMBL/GenBank/DDBJ databases">
        <authorList>
            <person name="Wallbank WR R."/>
            <person name="Pardo Diaz C."/>
            <person name="Kozak K."/>
            <person name="Martin S."/>
            <person name="Jiggins C."/>
            <person name="Moest M."/>
            <person name="Warren A I."/>
            <person name="Byers J.R.P. K."/>
            <person name="Montejo-Kovacevich G."/>
            <person name="Yen C E."/>
        </authorList>
    </citation>
    <scope>NUCLEOTIDE SEQUENCE [LARGE SCALE GENOMIC DNA]</scope>
</reference>
<dbReference type="Proteomes" id="UP000494106">
    <property type="component" value="Unassembled WGS sequence"/>
</dbReference>
<feature type="transmembrane region" description="Helical" evidence="1">
    <location>
        <begin position="32"/>
        <end position="52"/>
    </location>
</feature>
<keyword evidence="1" id="KW-0812">Transmembrane</keyword>
<keyword evidence="1" id="KW-1133">Transmembrane helix</keyword>
<feature type="transmembrane region" description="Helical" evidence="1">
    <location>
        <begin position="6"/>
        <end position="23"/>
    </location>
</feature>
<keyword evidence="1" id="KW-0472">Membrane</keyword>
<organism evidence="2 3">
    <name type="scientific">Arctia plantaginis</name>
    <name type="common">Wood tiger moth</name>
    <name type="synonym">Phalaena plantaginis</name>
    <dbReference type="NCBI Taxonomy" id="874455"/>
    <lineage>
        <taxon>Eukaryota</taxon>
        <taxon>Metazoa</taxon>
        <taxon>Ecdysozoa</taxon>
        <taxon>Arthropoda</taxon>
        <taxon>Hexapoda</taxon>
        <taxon>Insecta</taxon>
        <taxon>Pterygota</taxon>
        <taxon>Neoptera</taxon>
        <taxon>Endopterygota</taxon>
        <taxon>Lepidoptera</taxon>
        <taxon>Glossata</taxon>
        <taxon>Ditrysia</taxon>
        <taxon>Noctuoidea</taxon>
        <taxon>Erebidae</taxon>
        <taxon>Arctiinae</taxon>
        <taxon>Arctia</taxon>
    </lineage>
</organism>
<evidence type="ECO:0000313" key="3">
    <source>
        <dbReference type="Proteomes" id="UP000494106"/>
    </source>
</evidence>
<protein>
    <submittedName>
        <fullName evidence="2">Uncharacterized protein</fullName>
    </submittedName>
</protein>
<comment type="caution">
    <text evidence="2">The sequence shown here is derived from an EMBL/GenBank/DDBJ whole genome shotgun (WGS) entry which is preliminary data.</text>
</comment>
<sequence>MSLILLGFSLDFFKICFIIYRLLKDKSLNEAIIFWFGEGLVYVLTMCIPLVLMELAFNDLDDINTILADELLTYKAHETLARAKEGKKTDRETCHWTEKGWNNIQTKSKQIFVSPPEHQRVTRSRRK</sequence>
<proteinExistence type="predicted"/>
<evidence type="ECO:0000256" key="1">
    <source>
        <dbReference type="SAM" id="Phobius"/>
    </source>
</evidence>
<keyword evidence="3" id="KW-1185">Reference proteome</keyword>
<accession>A0A8S1BNU5</accession>
<dbReference type="AlphaFoldDB" id="A0A8S1BNU5"/>
<evidence type="ECO:0000313" key="2">
    <source>
        <dbReference type="EMBL" id="CAB3260104.1"/>
    </source>
</evidence>
<gene>
    <name evidence="2" type="ORF">APLA_LOCUS17228</name>
</gene>
<dbReference type="OrthoDB" id="7477935at2759"/>
<dbReference type="EMBL" id="CADEBC010000714">
    <property type="protein sequence ID" value="CAB3260104.1"/>
    <property type="molecule type" value="Genomic_DNA"/>
</dbReference>